<protein>
    <recommendedName>
        <fullName evidence="1">DUF4365 domain-containing protein</fullName>
    </recommendedName>
</protein>
<gene>
    <name evidence="2" type="ORF">HNR06_000959</name>
</gene>
<feature type="domain" description="DUF4365" evidence="1">
    <location>
        <begin position="2"/>
        <end position="124"/>
    </location>
</feature>
<name>A0A7Y9XAS4_9ACTN</name>
<evidence type="ECO:0000313" key="2">
    <source>
        <dbReference type="EMBL" id="NYH51370.1"/>
    </source>
</evidence>
<dbReference type="Proteomes" id="UP000584931">
    <property type="component" value="Unassembled WGS sequence"/>
</dbReference>
<accession>A0A7Y9XAS4</accession>
<dbReference type="EMBL" id="JACCHL010000001">
    <property type="protein sequence ID" value="NYH51370.1"/>
    <property type="molecule type" value="Genomic_DNA"/>
</dbReference>
<sequence length="133" mass="15319">MDLTIVSSEMDGVVVPQFDLQLKCTAQQNLLRSDHMIWRMKAEPYRKLIQQPRMTPAYLGVLLLPEEGPWLSVSEERLVTPSRMYWQAASELAPLEEGSESVTVRLPRSNLFEREQVRGILQRAAEQLRGMFC</sequence>
<dbReference type="AlphaFoldDB" id="A0A7Y9XAS4"/>
<reference evidence="2 3" key="1">
    <citation type="submission" date="2020-07" db="EMBL/GenBank/DDBJ databases">
        <title>Sequencing the genomes of 1000 actinobacteria strains.</title>
        <authorList>
            <person name="Klenk H.-P."/>
        </authorList>
    </citation>
    <scope>NUCLEOTIDE SEQUENCE [LARGE SCALE GENOMIC DNA]</scope>
    <source>
        <strain evidence="2 3">DSM 45278</strain>
    </source>
</reference>
<evidence type="ECO:0000313" key="3">
    <source>
        <dbReference type="Proteomes" id="UP000584931"/>
    </source>
</evidence>
<evidence type="ECO:0000259" key="1">
    <source>
        <dbReference type="Pfam" id="PF14280"/>
    </source>
</evidence>
<proteinExistence type="predicted"/>
<dbReference type="Pfam" id="PF14280">
    <property type="entry name" value="DUF4365"/>
    <property type="match status" value="1"/>
</dbReference>
<comment type="caution">
    <text evidence="2">The sequence shown here is derived from an EMBL/GenBank/DDBJ whole genome shotgun (WGS) entry which is preliminary data.</text>
</comment>
<dbReference type="InterPro" id="IPR025375">
    <property type="entry name" value="DUF4365"/>
</dbReference>
<organism evidence="2 3">
    <name type="scientific">Nocardiopsis sinuspersici</name>
    <dbReference type="NCBI Taxonomy" id="501010"/>
    <lineage>
        <taxon>Bacteria</taxon>
        <taxon>Bacillati</taxon>
        <taxon>Actinomycetota</taxon>
        <taxon>Actinomycetes</taxon>
        <taxon>Streptosporangiales</taxon>
        <taxon>Nocardiopsidaceae</taxon>
        <taxon>Nocardiopsis</taxon>
    </lineage>
</organism>